<gene>
    <name evidence="2" type="ORF">UFOVP436_159</name>
    <name evidence="3" type="ORF">UFOVP784_159</name>
</gene>
<evidence type="ECO:0000259" key="1">
    <source>
        <dbReference type="Pfam" id="PF01966"/>
    </source>
</evidence>
<dbReference type="InterPro" id="IPR006674">
    <property type="entry name" value="HD_domain"/>
</dbReference>
<dbReference type="InterPro" id="IPR003607">
    <property type="entry name" value="HD/PDEase_dom"/>
</dbReference>
<dbReference type="EMBL" id="LR796737">
    <property type="protein sequence ID" value="CAB4162873.1"/>
    <property type="molecule type" value="Genomic_DNA"/>
</dbReference>
<evidence type="ECO:0000313" key="2">
    <source>
        <dbReference type="EMBL" id="CAB4143497.1"/>
    </source>
</evidence>
<dbReference type="SUPFAM" id="SSF109604">
    <property type="entry name" value="HD-domain/PDEase-like"/>
    <property type="match status" value="1"/>
</dbReference>
<organism evidence="3">
    <name type="scientific">uncultured Caudovirales phage</name>
    <dbReference type="NCBI Taxonomy" id="2100421"/>
    <lineage>
        <taxon>Viruses</taxon>
        <taxon>Duplodnaviria</taxon>
        <taxon>Heunggongvirae</taxon>
        <taxon>Uroviricota</taxon>
        <taxon>Caudoviricetes</taxon>
        <taxon>Peduoviridae</taxon>
        <taxon>Maltschvirus</taxon>
        <taxon>Maltschvirus maltsch</taxon>
    </lineage>
</organism>
<feature type="domain" description="HD" evidence="1">
    <location>
        <begin position="92"/>
        <end position="215"/>
    </location>
</feature>
<protein>
    <submittedName>
        <fullName evidence="3">HDc domain containing protein</fullName>
    </submittedName>
</protein>
<reference evidence="3" key="1">
    <citation type="submission" date="2020-04" db="EMBL/GenBank/DDBJ databases">
        <authorList>
            <person name="Chiriac C."/>
            <person name="Salcher M."/>
            <person name="Ghai R."/>
            <person name="Kavagutti S V."/>
        </authorList>
    </citation>
    <scope>NUCLEOTIDE SEQUENCE</scope>
</reference>
<dbReference type="CDD" id="cd00077">
    <property type="entry name" value="HDc"/>
    <property type="match status" value="1"/>
</dbReference>
<dbReference type="EMBL" id="LR796418">
    <property type="protein sequence ID" value="CAB4143497.1"/>
    <property type="molecule type" value="Genomic_DNA"/>
</dbReference>
<accession>A0A6J5NV39</accession>
<evidence type="ECO:0000313" key="3">
    <source>
        <dbReference type="EMBL" id="CAB4162873.1"/>
    </source>
</evidence>
<dbReference type="Gene3D" id="1.10.3210.10">
    <property type="entry name" value="Hypothetical protein af1432"/>
    <property type="match status" value="1"/>
</dbReference>
<proteinExistence type="predicted"/>
<dbReference type="Pfam" id="PF01966">
    <property type="entry name" value="HD"/>
    <property type="match status" value="1"/>
</dbReference>
<name>A0A6J5NV39_9CAUD</name>
<sequence length="234" mass="26910">MGNVVKERRKQMSKKDMLEEILAEKVVHSQIKEEDIILEPLLDDINLIEDENIRSFVRSILVRSTDFWLMPSSFSGKYHPKDEHGVGGNVLHTKRVMRVAKILSESYGLTDEEKDMVFAASLLHDIRKGNRNPDSDKFTYDPMHPYTVGQFVRKCQEDDKKFASESQSSTLYLSEDTVQAILRLVRCHLGPWSPVPETTPVTYLDMIVHIADNVASKVDYIVDGENIKEDRWNV</sequence>